<dbReference type="GO" id="GO:0006950">
    <property type="term" value="P:response to stress"/>
    <property type="evidence" value="ECO:0007669"/>
    <property type="project" value="TreeGrafter"/>
</dbReference>
<dbReference type="InterPro" id="IPR036388">
    <property type="entry name" value="WH-like_DNA-bd_sf"/>
</dbReference>
<dbReference type="PANTHER" id="PTHR33164">
    <property type="entry name" value="TRANSCRIPTIONAL REGULATOR, MARR FAMILY"/>
    <property type="match status" value="1"/>
</dbReference>
<evidence type="ECO:0000256" key="2">
    <source>
        <dbReference type="ARBA" id="ARBA00023125"/>
    </source>
</evidence>
<dbReference type="AlphaFoldDB" id="A0A2J9UWK3"/>
<dbReference type="EMBL" id="LOSJ02000002">
    <property type="protein sequence ID" value="PNM55891.1"/>
    <property type="molecule type" value="Genomic_DNA"/>
</dbReference>
<dbReference type="Proteomes" id="UP000053748">
    <property type="component" value="Unassembled WGS sequence"/>
</dbReference>
<dbReference type="InterPro" id="IPR055166">
    <property type="entry name" value="Transc_reg_Sar_Rot_HTH"/>
</dbReference>
<keyword evidence="6" id="KW-1185">Reference proteome</keyword>
<reference evidence="5" key="1">
    <citation type="submission" date="2017-12" db="EMBL/GenBank/DDBJ databases">
        <title>FDA dAtabase for Regulatory Grade micrObial Sequences (FDA-ARGOS): Supporting development and validation of Infectious Disease Dx tests.</title>
        <authorList>
            <person name="Hoffmann M."/>
            <person name="Allard M."/>
            <person name="Evans P."/>
            <person name="Brown E."/>
            <person name="Tallon L.J."/>
            <person name="Sadzewicz L."/>
            <person name="Sengamalay N."/>
            <person name="Ott S."/>
            <person name="Godinez A."/>
            <person name="Nagaraj S."/>
            <person name="Vavikolanu K."/>
            <person name="Aluvathingal J."/>
            <person name="Nadendla S."/>
            <person name="Hobson J."/>
            <person name="Sichtig H."/>
        </authorList>
    </citation>
    <scope>NUCLEOTIDE SEQUENCE [LARGE SCALE GENOMIC DNA]</scope>
    <source>
        <strain evidence="5">FDAARGOS_113</strain>
    </source>
</reference>
<dbReference type="PANTHER" id="PTHR33164:SF43">
    <property type="entry name" value="HTH-TYPE TRANSCRIPTIONAL REPRESSOR YETL"/>
    <property type="match status" value="1"/>
</dbReference>
<comment type="caution">
    <text evidence="5">The sequence shown here is derived from an EMBL/GenBank/DDBJ whole genome shotgun (WGS) entry which is preliminary data.</text>
</comment>
<evidence type="ECO:0000259" key="4">
    <source>
        <dbReference type="PROSITE" id="PS50995"/>
    </source>
</evidence>
<dbReference type="RefSeq" id="WP_000542390.1">
    <property type="nucleotide sequence ID" value="NZ_CAWMSS010000001.1"/>
</dbReference>
<dbReference type="GO" id="GO:0003677">
    <property type="term" value="F:DNA binding"/>
    <property type="evidence" value="ECO:0007669"/>
    <property type="project" value="UniProtKB-KW"/>
</dbReference>
<sequence length="152" mass="17505">MGYTEKNEDESLIGVLCYQIATISKKKSELMLKNAQLDISADQAWILGKAYEKQQDGVHQSELVTEEHLVGAKSQVSRLIQDLVEKECLVRRVDVNDRRNTFLVITNKGLEKVRVLEKIIEERKKIYLEKLTGEEYRMLVSLLKKALEAVKK</sequence>
<keyword evidence="2" id="KW-0238">DNA-binding</keyword>
<dbReference type="SMART" id="SM00347">
    <property type="entry name" value="HTH_MARR"/>
    <property type="match status" value="1"/>
</dbReference>
<dbReference type="Pfam" id="PF22381">
    <property type="entry name" value="Staph_reg_Sar_Rot"/>
    <property type="match status" value="1"/>
</dbReference>
<keyword evidence="1" id="KW-0805">Transcription regulation</keyword>
<proteinExistence type="predicted"/>
<dbReference type="GO" id="GO:0003700">
    <property type="term" value="F:DNA-binding transcription factor activity"/>
    <property type="evidence" value="ECO:0007669"/>
    <property type="project" value="InterPro"/>
</dbReference>
<dbReference type="InterPro" id="IPR039422">
    <property type="entry name" value="MarR/SlyA-like"/>
</dbReference>
<name>A0A2J9UWK3_VIBMI</name>
<dbReference type="SUPFAM" id="SSF46785">
    <property type="entry name" value="Winged helix' DNA-binding domain"/>
    <property type="match status" value="1"/>
</dbReference>
<dbReference type="OrthoDB" id="6196575at2"/>
<evidence type="ECO:0000313" key="5">
    <source>
        <dbReference type="EMBL" id="PNM55891.1"/>
    </source>
</evidence>
<evidence type="ECO:0000256" key="3">
    <source>
        <dbReference type="ARBA" id="ARBA00023163"/>
    </source>
</evidence>
<protein>
    <submittedName>
        <fullName evidence="5">MarR family transcriptional regulator</fullName>
    </submittedName>
</protein>
<accession>A0A2J9UWK3</accession>
<dbReference type="InterPro" id="IPR036390">
    <property type="entry name" value="WH_DNA-bd_sf"/>
</dbReference>
<keyword evidence="3" id="KW-0804">Transcription</keyword>
<gene>
    <name evidence="5" type="ORF">AL544_007315</name>
</gene>
<organism evidence="5 6">
    <name type="scientific">Vibrio mimicus</name>
    <dbReference type="NCBI Taxonomy" id="674"/>
    <lineage>
        <taxon>Bacteria</taxon>
        <taxon>Pseudomonadati</taxon>
        <taxon>Pseudomonadota</taxon>
        <taxon>Gammaproteobacteria</taxon>
        <taxon>Vibrionales</taxon>
        <taxon>Vibrionaceae</taxon>
        <taxon>Vibrio</taxon>
    </lineage>
</organism>
<dbReference type="InterPro" id="IPR000835">
    <property type="entry name" value="HTH_MarR-typ"/>
</dbReference>
<feature type="domain" description="HTH marR-type" evidence="4">
    <location>
        <begin position="1"/>
        <end position="148"/>
    </location>
</feature>
<dbReference type="Gene3D" id="1.10.10.10">
    <property type="entry name" value="Winged helix-like DNA-binding domain superfamily/Winged helix DNA-binding domain"/>
    <property type="match status" value="1"/>
</dbReference>
<evidence type="ECO:0000256" key="1">
    <source>
        <dbReference type="ARBA" id="ARBA00023015"/>
    </source>
</evidence>
<dbReference type="PROSITE" id="PS50995">
    <property type="entry name" value="HTH_MARR_2"/>
    <property type="match status" value="1"/>
</dbReference>
<evidence type="ECO:0000313" key="6">
    <source>
        <dbReference type="Proteomes" id="UP000053748"/>
    </source>
</evidence>